<gene>
    <name evidence="1" type="ORF">ALC62_11753</name>
</gene>
<keyword evidence="2" id="KW-1185">Reference proteome</keyword>
<protein>
    <submittedName>
        <fullName evidence="1">Uncharacterized protein</fullName>
    </submittedName>
</protein>
<dbReference type="EMBL" id="KQ978068">
    <property type="protein sequence ID" value="KYM97461.1"/>
    <property type="molecule type" value="Genomic_DNA"/>
</dbReference>
<accession>A0A195CB85</accession>
<sequence>VWMWCDSGGRSRWLWTTATRSRAKVQRVLCLAVRGGWCRWLLLIEYGCLSDGASPSFKYESSYTEKCTHYWDIITLLSLIIMTAIHSGNWKPSTGRPVSRPGQTLARLHDLQDILRAKPGQQLYNPIKCATAITRYSKIYAVSNFVSRHIARGRRRTISVSVVRGWRE</sequence>
<evidence type="ECO:0000313" key="1">
    <source>
        <dbReference type="EMBL" id="KYM97461.1"/>
    </source>
</evidence>
<organism evidence="1 2">
    <name type="scientific">Cyphomyrmex costatus</name>
    <dbReference type="NCBI Taxonomy" id="456900"/>
    <lineage>
        <taxon>Eukaryota</taxon>
        <taxon>Metazoa</taxon>
        <taxon>Ecdysozoa</taxon>
        <taxon>Arthropoda</taxon>
        <taxon>Hexapoda</taxon>
        <taxon>Insecta</taxon>
        <taxon>Pterygota</taxon>
        <taxon>Neoptera</taxon>
        <taxon>Endopterygota</taxon>
        <taxon>Hymenoptera</taxon>
        <taxon>Apocrita</taxon>
        <taxon>Aculeata</taxon>
        <taxon>Formicoidea</taxon>
        <taxon>Formicidae</taxon>
        <taxon>Myrmicinae</taxon>
        <taxon>Cyphomyrmex</taxon>
    </lineage>
</organism>
<reference evidence="1 2" key="1">
    <citation type="submission" date="2016-03" db="EMBL/GenBank/DDBJ databases">
        <title>Cyphomyrmex costatus WGS genome.</title>
        <authorList>
            <person name="Nygaard S."/>
            <person name="Hu H."/>
            <person name="Boomsma J."/>
            <person name="Zhang G."/>
        </authorList>
    </citation>
    <scope>NUCLEOTIDE SEQUENCE [LARGE SCALE GENOMIC DNA]</scope>
    <source>
        <strain evidence="1">MS0001</strain>
        <tissue evidence="1">Whole body</tissue>
    </source>
</reference>
<evidence type="ECO:0000313" key="2">
    <source>
        <dbReference type="Proteomes" id="UP000078542"/>
    </source>
</evidence>
<dbReference type="AlphaFoldDB" id="A0A195CB85"/>
<name>A0A195CB85_9HYME</name>
<proteinExistence type="predicted"/>
<feature type="non-terminal residue" evidence="1">
    <location>
        <position position="1"/>
    </location>
</feature>
<dbReference type="Proteomes" id="UP000078542">
    <property type="component" value="Unassembled WGS sequence"/>
</dbReference>